<evidence type="ECO:0000256" key="3">
    <source>
        <dbReference type="SAM" id="MobiDB-lite"/>
    </source>
</evidence>
<dbReference type="PATRIC" id="fig|1502293.3.peg.1270"/>
<organism evidence="4 5">
    <name type="scientific">Marine Group I thaumarchaeote SCGC AAA799-N04</name>
    <dbReference type="NCBI Taxonomy" id="1502293"/>
    <lineage>
        <taxon>Archaea</taxon>
        <taxon>Nitrososphaerota</taxon>
        <taxon>Marine Group I</taxon>
    </lineage>
</organism>
<proteinExistence type="predicted"/>
<dbReference type="Proteomes" id="UP000028059">
    <property type="component" value="Unassembled WGS sequence"/>
</dbReference>
<feature type="region of interest" description="Disordered" evidence="3">
    <location>
        <begin position="91"/>
        <end position="110"/>
    </location>
</feature>
<evidence type="ECO:0000313" key="4">
    <source>
        <dbReference type="EMBL" id="KEQ56203.1"/>
    </source>
</evidence>
<name>A0A081RLY0_9ARCH</name>
<dbReference type="FunFam" id="4.10.1080.10:FF:000005">
    <property type="entry name" value="Thrombospondin type 3 repeat"/>
    <property type="match status" value="1"/>
</dbReference>
<dbReference type="EMBL" id="JOKN01000028">
    <property type="protein sequence ID" value="KEQ56203.1"/>
    <property type="molecule type" value="Genomic_DNA"/>
</dbReference>
<keyword evidence="2" id="KW-0106">Calcium</keyword>
<sequence>MKQYILGFLLLLTLTIGMAPNSVFAAEAIDSDGDGVPNDVDQCPHLLEDYDPQYGNNIDGCPADFVPWYDADYDGIQDHVDSCPTVKETHNRFQDEDGCPDLSPVGDVGIADTDGDGFPDYLDLCPTQPETFNGIDDTDGCPDD</sequence>
<reference evidence="4 5" key="1">
    <citation type="submission" date="2014-06" db="EMBL/GenBank/DDBJ databases">
        <authorList>
            <person name="Ngugi D.K."/>
            <person name="Blom J."/>
            <person name="Alam I."/>
            <person name="Rashid M."/>
            <person name="Ba Alawi W."/>
            <person name="Zhang G."/>
            <person name="Hikmawan T."/>
            <person name="Guan Y."/>
            <person name="Antunes A."/>
            <person name="Siam R."/>
            <person name="ElDorry H."/>
            <person name="Bajic V."/>
            <person name="Stingl U."/>
        </authorList>
    </citation>
    <scope>NUCLEOTIDE SEQUENCE [LARGE SCALE GENOMIC DNA]</scope>
    <source>
        <strain evidence="4">SCGC AAA799-N04</strain>
    </source>
</reference>
<dbReference type="AlphaFoldDB" id="A0A081RLY0"/>
<dbReference type="GO" id="GO:0007155">
    <property type="term" value="P:cell adhesion"/>
    <property type="evidence" value="ECO:0007669"/>
    <property type="project" value="InterPro"/>
</dbReference>
<evidence type="ECO:0000256" key="1">
    <source>
        <dbReference type="ARBA" id="ARBA00022729"/>
    </source>
</evidence>
<comment type="caution">
    <text evidence="4">The sequence shown here is derived from an EMBL/GenBank/DDBJ whole genome shotgun (WGS) entry which is preliminary data.</text>
</comment>
<dbReference type="Gene3D" id="4.10.1080.10">
    <property type="entry name" value="TSP type-3 repeat"/>
    <property type="match status" value="1"/>
</dbReference>
<dbReference type="Pfam" id="PF02412">
    <property type="entry name" value="TSP_3"/>
    <property type="match status" value="3"/>
</dbReference>
<evidence type="ECO:0000313" key="5">
    <source>
        <dbReference type="Proteomes" id="UP000028059"/>
    </source>
</evidence>
<dbReference type="InterPro" id="IPR028974">
    <property type="entry name" value="TSP_type-3_rpt"/>
</dbReference>
<dbReference type="InterPro" id="IPR003367">
    <property type="entry name" value="Thrombospondin_3-like_rpt"/>
</dbReference>
<dbReference type="PANTHER" id="PTHR10199">
    <property type="entry name" value="THROMBOSPONDIN"/>
    <property type="match status" value="1"/>
</dbReference>
<evidence type="ECO:0000256" key="2">
    <source>
        <dbReference type="ARBA" id="ARBA00022837"/>
    </source>
</evidence>
<dbReference type="GO" id="GO:0005509">
    <property type="term" value="F:calcium ion binding"/>
    <property type="evidence" value="ECO:0007669"/>
    <property type="project" value="InterPro"/>
</dbReference>
<protein>
    <submittedName>
        <fullName evidence="4">Thrombospondin type 3 repeat-containing protein</fullName>
    </submittedName>
</protein>
<dbReference type="PANTHER" id="PTHR10199:SF119">
    <property type="entry name" value="RE20510P"/>
    <property type="match status" value="1"/>
</dbReference>
<keyword evidence="5" id="KW-1185">Reference proteome</keyword>
<gene>
    <name evidence="4" type="ORF">AAA799N04_01369</name>
</gene>
<dbReference type="SUPFAM" id="SSF103647">
    <property type="entry name" value="TSP type-3 repeat"/>
    <property type="match status" value="1"/>
</dbReference>
<keyword evidence="1" id="KW-0732">Signal</keyword>
<accession>A0A081RLY0</accession>